<dbReference type="Proteomes" id="UP000325313">
    <property type="component" value="Unassembled WGS sequence"/>
</dbReference>
<comment type="caution">
    <text evidence="1">The sequence shown here is derived from an EMBL/GenBank/DDBJ whole genome shotgun (WGS) entry which is preliminary data.</text>
</comment>
<evidence type="ECO:0000313" key="2">
    <source>
        <dbReference type="Proteomes" id="UP000325313"/>
    </source>
</evidence>
<accession>A0A5B0RU16</accession>
<sequence>MIVEDERELVNLDNFYDGSGTVNEVNIERSDTRSSFSQFFANFHRLRSKAGHVTLRNDLIAHLWQLKG</sequence>
<dbReference type="EMBL" id="VDEP01000138">
    <property type="protein sequence ID" value="KAA1129077.1"/>
    <property type="molecule type" value="Genomic_DNA"/>
</dbReference>
<proteinExistence type="predicted"/>
<organism evidence="1 2">
    <name type="scientific">Puccinia graminis f. sp. tritici</name>
    <dbReference type="NCBI Taxonomy" id="56615"/>
    <lineage>
        <taxon>Eukaryota</taxon>
        <taxon>Fungi</taxon>
        <taxon>Dikarya</taxon>
        <taxon>Basidiomycota</taxon>
        <taxon>Pucciniomycotina</taxon>
        <taxon>Pucciniomycetes</taxon>
        <taxon>Pucciniales</taxon>
        <taxon>Pucciniaceae</taxon>
        <taxon>Puccinia</taxon>
    </lineage>
</organism>
<evidence type="ECO:0000313" key="1">
    <source>
        <dbReference type="EMBL" id="KAA1129077.1"/>
    </source>
</evidence>
<name>A0A5B0RU16_PUCGR</name>
<dbReference type="AlphaFoldDB" id="A0A5B0RU16"/>
<protein>
    <submittedName>
        <fullName evidence="1">Uncharacterized protein</fullName>
    </submittedName>
</protein>
<gene>
    <name evidence="1" type="ORF">PGTUg99_028000</name>
</gene>
<reference evidence="1 2" key="1">
    <citation type="submission" date="2019-05" db="EMBL/GenBank/DDBJ databases">
        <title>Emergence of the Ug99 lineage of the wheat stem rust pathogen through somatic hybridization.</title>
        <authorList>
            <person name="Li F."/>
            <person name="Upadhyaya N.M."/>
            <person name="Sperschneider J."/>
            <person name="Matny O."/>
            <person name="Nguyen-Phuc H."/>
            <person name="Mago R."/>
            <person name="Raley C."/>
            <person name="Miller M.E."/>
            <person name="Silverstein K.A.T."/>
            <person name="Henningsen E."/>
            <person name="Hirsch C.D."/>
            <person name="Visser B."/>
            <person name="Pretorius Z.A."/>
            <person name="Steffenson B.J."/>
            <person name="Schwessinger B."/>
            <person name="Dodds P.N."/>
            <person name="Figueroa M."/>
        </authorList>
    </citation>
    <scope>NUCLEOTIDE SEQUENCE [LARGE SCALE GENOMIC DNA]</scope>
    <source>
        <strain evidence="1 2">Ug99</strain>
    </source>
</reference>